<dbReference type="AlphaFoldDB" id="A0A0F9KLN3"/>
<dbReference type="Gene3D" id="3.30.1380.10">
    <property type="match status" value="1"/>
</dbReference>
<evidence type="ECO:0000313" key="2">
    <source>
        <dbReference type="EMBL" id="KKM23043.1"/>
    </source>
</evidence>
<evidence type="ECO:0000259" key="1">
    <source>
        <dbReference type="Pfam" id="PF13539"/>
    </source>
</evidence>
<gene>
    <name evidence="2" type="ORF">LCGC14_1619220</name>
</gene>
<name>A0A0F9KLN3_9ZZZZ</name>
<comment type="caution">
    <text evidence="2">The sequence shown here is derived from an EMBL/GenBank/DDBJ whole genome shotgun (WGS) entry which is preliminary data.</text>
</comment>
<organism evidence="2">
    <name type="scientific">marine sediment metagenome</name>
    <dbReference type="NCBI Taxonomy" id="412755"/>
    <lineage>
        <taxon>unclassified sequences</taxon>
        <taxon>metagenomes</taxon>
        <taxon>ecological metagenomes</taxon>
    </lineage>
</organism>
<accession>A0A0F9KLN3</accession>
<dbReference type="SUPFAM" id="SSF55166">
    <property type="entry name" value="Hedgehog/DD-peptidase"/>
    <property type="match status" value="1"/>
</dbReference>
<dbReference type="InterPro" id="IPR009045">
    <property type="entry name" value="Zn_M74/Hedgehog-like"/>
</dbReference>
<dbReference type="InterPro" id="IPR039561">
    <property type="entry name" value="Peptidase_M15C"/>
</dbReference>
<feature type="domain" description="Peptidase M15C" evidence="1">
    <location>
        <begin position="59"/>
        <end position="119"/>
    </location>
</feature>
<dbReference type="Pfam" id="PF13539">
    <property type="entry name" value="Peptidase_M15_4"/>
    <property type="match status" value="1"/>
</dbReference>
<protein>
    <recommendedName>
        <fullName evidence="1">Peptidase M15C domain-containing protein</fullName>
    </recommendedName>
</protein>
<reference evidence="2" key="1">
    <citation type="journal article" date="2015" name="Nature">
        <title>Complex archaea that bridge the gap between prokaryotes and eukaryotes.</title>
        <authorList>
            <person name="Spang A."/>
            <person name="Saw J.H."/>
            <person name="Jorgensen S.L."/>
            <person name="Zaremba-Niedzwiedzka K."/>
            <person name="Martijn J."/>
            <person name="Lind A.E."/>
            <person name="van Eijk R."/>
            <person name="Schleper C."/>
            <person name="Guy L."/>
            <person name="Ettema T.J."/>
        </authorList>
    </citation>
    <scope>NUCLEOTIDE SEQUENCE</scope>
</reference>
<dbReference type="EMBL" id="LAZR01013208">
    <property type="protein sequence ID" value="KKM23043.1"/>
    <property type="molecule type" value="Genomic_DNA"/>
</dbReference>
<proteinExistence type="predicted"/>
<sequence>MPSLKERDMLRLATCDVRWSILLIKVFKQIPFMVVCGHRNEEKQNEAFRDGYTQVQWPNSKHNQEPSLAIDLCPLPVNWQNTRHFFELAAYVWAESLKKDVPVIWGGSFSFGDYGHFELKGIQYNG</sequence>